<dbReference type="PROSITE" id="PS51522">
    <property type="entry name" value="ZF_NANOS"/>
    <property type="match status" value="1"/>
</dbReference>
<dbReference type="GO" id="GO:0005737">
    <property type="term" value="C:cytoplasm"/>
    <property type="evidence" value="ECO:0007669"/>
    <property type="project" value="UniProtKB-SubCell"/>
</dbReference>
<dbReference type="Proteomes" id="UP000594454">
    <property type="component" value="Chromosome 1"/>
</dbReference>
<evidence type="ECO:0000313" key="12">
    <source>
        <dbReference type="Proteomes" id="UP000594454"/>
    </source>
</evidence>
<sequence length="286" mass="32394">MAFLINLSEKGYPGFGLSSVVFVWSIIGVFIGSIAVYNKYLVVIRWLTHCIYWPYTYPVRYRTNSGVSSSNLERKSISKNVWRSTNFNVVGSTEKPRIPEDINAVMAEFAANGRSVHHNPFTSSRNYSTPINKSNRPRTTCRCGNECPCGNESGYLRFMLDSTKLTNSSSAQTGRTSVEKSKRMLRKLPRQSMECVFCKNNNEPAELVRGHAVRDFTGKVTCPILRTFRCPICGATGDKAHTVKYCPQKPIITMEDIEFAERVRTLHEIWNNRVYGGFRFVGTKAL</sequence>
<keyword evidence="6 8" id="KW-0810">Translation regulation</keyword>
<keyword evidence="9" id="KW-0812">Transmembrane</keyword>
<comment type="similarity">
    <text evidence="8">Belongs to the nanos family.</text>
</comment>
<feature type="domain" description="Nanos-type" evidence="10">
    <location>
        <begin position="194"/>
        <end position="248"/>
    </location>
</feature>
<dbReference type="Gene3D" id="4.10.60.30">
    <property type="entry name" value="Nanos, RNA-binding domain"/>
    <property type="match status" value="1"/>
</dbReference>
<dbReference type="InterPro" id="IPR024161">
    <property type="entry name" value="Znf_nanos-typ"/>
</dbReference>
<feature type="transmembrane region" description="Helical" evidence="9">
    <location>
        <begin position="12"/>
        <end position="37"/>
    </location>
</feature>
<evidence type="ECO:0000256" key="3">
    <source>
        <dbReference type="ARBA" id="ARBA00022723"/>
    </source>
</evidence>
<dbReference type="GO" id="GO:0006417">
    <property type="term" value="P:regulation of translation"/>
    <property type="evidence" value="ECO:0007669"/>
    <property type="project" value="UniProtKB-UniRule"/>
</dbReference>
<proteinExistence type="inferred from homology"/>
<dbReference type="EMBL" id="LR899009">
    <property type="protein sequence ID" value="CAD7078093.1"/>
    <property type="molecule type" value="Genomic_DNA"/>
</dbReference>
<reference evidence="11 12" key="1">
    <citation type="submission" date="2020-11" db="EMBL/GenBank/DDBJ databases">
        <authorList>
            <person name="Wallbank WR R."/>
            <person name="Pardo Diaz C."/>
            <person name="Kozak K."/>
            <person name="Martin S."/>
            <person name="Jiggins C."/>
            <person name="Moest M."/>
            <person name="Warren A I."/>
            <person name="Generalovic N T."/>
            <person name="Byers J.R.P. K."/>
            <person name="Montejo-Kovacevich G."/>
            <person name="Yen C E."/>
        </authorList>
    </citation>
    <scope>NUCLEOTIDE SEQUENCE [LARGE SCALE GENOMIC DNA]</scope>
</reference>
<keyword evidence="4 8" id="KW-0863">Zinc-finger</keyword>
<evidence type="ECO:0000256" key="4">
    <source>
        <dbReference type="ARBA" id="ARBA00022771"/>
    </source>
</evidence>
<keyword evidence="9" id="KW-1133">Transmembrane helix</keyword>
<evidence type="ECO:0000313" key="11">
    <source>
        <dbReference type="EMBL" id="CAD7078093.1"/>
    </source>
</evidence>
<evidence type="ECO:0000256" key="6">
    <source>
        <dbReference type="ARBA" id="ARBA00022845"/>
    </source>
</evidence>
<evidence type="ECO:0000256" key="9">
    <source>
        <dbReference type="SAM" id="Phobius"/>
    </source>
</evidence>
<accession>A0A7R8YM18</accession>
<dbReference type="InterPro" id="IPR038129">
    <property type="entry name" value="Nanos_sf"/>
</dbReference>
<evidence type="ECO:0000256" key="7">
    <source>
        <dbReference type="ARBA" id="ARBA00022884"/>
    </source>
</evidence>
<dbReference type="Pfam" id="PF05741">
    <property type="entry name" value="zf-nanos"/>
    <property type="match status" value="1"/>
</dbReference>
<dbReference type="AlphaFoldDB" id="A0A7R8YM18"/>
<evidence type="ECO:0000259" key="10">
    <source>
        <dbReference type="PROSITE" id="PS51522"/>
    </source>
</evidence>
<keyword evidence="12" id="KW-1185">Reference proteome</keyword>
<dbReference type="OrthoDB" id="10010129at2759"/>
<keyword evidence="3" id="KW-0479">Metal-binding</keyword>
<dbReference type="PANTHER" id="PTHR12887">
    <property type="entry name" value="NANOS PROTEIN"/>
    <property type="match status" value="1"/>
</dbReference>
<evidence type="ECO:0000256" key="1">
    <source>
        <dbReference type="ARBA" id="ARBA00004496"/>
    </source>
</evidence>
<dbReference type="InterPro" id="IPR008705">
    <property type="entry name" value="Nanos/Xcar2"/>
</dbReference>
<evidence type="ECO:0000256" key="8">
    <source>
        <dbReference type="PROSITE-ProRule" id="PRU00855"/>
    </source>
</evidence>
<keyword evidence="7 8" id="KW-0694">RNA-binding</keyword>
<keyword evidence="2" id="KW-0963">Cytoplasm</keyword>
<keyword evidence="5" id="KW-0862">Zinc</keyword>
<protein>
    <recommendedName>
        <fullName evidence="10">Nanos-type domain-containing protein</fullName>
    </recommendedName>
</protein>
<evidence type="ECO:0000256" key="5">
    <source>
        <dbReference type="ARBA" id="ARBA00022833"/>
    </source>
</evidence>
<gene>
    <name evidence="11" type="ORF">HERILL_LOCUS1383</name>
</gene>
<name>A0A7R8YM18_HERIL</name>
<evidence type="ECO:0000256" key="2">
    <source>
        <dbReference type="ARBA" id="ARBA00022490"/>
    </source>
</evidence>
<organism evidence="11 12">
    <name type="scientific">Hermetia illucens</name>
    <name type="common">Black soldier fly</name>
    <dbReference type="NCBI Taxonomy" id="343691"/>
    <lineage>
        <taxon>Eukaryota</taxon>
        <taxon>Metazoa</taxon>
        <taxon>Ecdysozoa</taxon>
        <taxon>Arthropoda</taxon>
        <taxon>Hexapoda</taxon>
        <taxon>Insecta</taxon>
        <taxon>Pterygota</taxon>
        <taxon>Neoptera</taxon>
        <taxon>Endopterygota</taxon>
        <taxon>Diptera</taxon>
        <taxon>Brachycera</taxon>
        <taxon>Stratiomyomorpha</taxon>
        <taxon>Stratiomyidae</taxon>
        <taxon>Hermetiinae</taxon>
        <taxon>Hermetia</taxon>
    </lineage>
</organism>
<dbReference type="InParanoid" id="A0A7R8YM18"/>
<dbReference type="GO" id="GO:0008270">
    <property type="term" value="F:zinc ion binding"/>
    <property type="evidence" value="ECO:0007669"/>
    <property type="project" value="UniProtKB-KW"/>
</dbReference>
<comment type="subcellular location">
    <subcellularLocation>
        <location evidence="1">Cytoplasm</location>
    </subcellularLocation>
</comment>
<dbReference type="GO" id="GO:0003723">
    <property type="term" value="F:RNA binding"/>
    <property type="evidence" value="ECO:0007669"/>
    <property type="project" value="UniProtKB-UniRule"/>
</dbReference>
<keyword evidence="9" id="KW-0472">Membrane</keyword>